<dbReference type="InterPro" id="IPR001544">
    <property type="entry name" value="Aminotrans_IV"/>
</dbReference>
<sequence>MDGVASPPPFGAHWVDGGIVTAGTAAVSPVDHAVIVGDGVFETLKVVDGVPFALTRHLERLKRSANGLGLPEPDDEVVRAAVAETLAADPEAGRLRITWSSGPGPLGSDRGGGPGTLLVASSPGTAWPKTVRVHLCEWTRNERGALTGLKTTSYAENVRALDVAHRRGASEALLANTQGLLCEGTGTNVFLVVDGVLITPPLTSGCLAGITRDLVLELADVVERDVNPDEFGWASEAFLTSSTREVGAISAVDDTVLPEAPGPVTARVASAFADLVTTNPDP</sequence>
<dbReference type="GO" id="GO:0005829">
    <property type="term" value="C:cytosol"/>
    <property type="evidence" value="ECO:0007669"/>
    <property type="project" value="TreeGrafter"/>
</dbReference>
<accession>A0A381SG25</accession>
<dbReference type="InterPro" id="IPR018300">
    <property type="entry name" value="Aminotrans_IV_CS"/>
</dbReference>
<dbReference type="Gene3D" id="3.30.470.10">
    <property type="match status" value="1"/>
</dbReference>
<dbReference type="GO" id="GO:0046394">
    <property type="term" value="P:carboxylic acid biosynthetic process"/>
    <property type="evidence" value="ECO:0007669"/>
    <property type="project" value="UniProtKB-ARBA"/>
</dbReference>
<dbReference type="PROSITE" id="PS00770">
    <property type="entry name" value="AA_TRANSFER_CLASS_4"/>
    <property type="match status" value="1"/>
</dbReference>
<dbReference type="PANTHER" id="PTHR42743:SF11">
    <property type="entry name" value="AMINODEOXYCHORISMATE LYASE"/>
    <property type="match status" value="1"/>
</dbReference>
<dbReference type="InterPro" id="IPR043132">
    <property type="entry name" value="BCAT-like_C"/>
</dbReference>
<dbReference type="PANTHER" id="PTHR42743">
    <property type="entry name" value="AMINO-ACID AMINOTRANSFERASE"/>
    <property type="match status" value="1"/>
</dbReference>
<evidence type="ECO:0008006" key="5">
    <source>
        <dbReference type="Google" id="ProtNLM"/>
    </source>
</evidence>
<dbReference type="CDD" id="cd00449">
    <property type="entry name" value="PLPDE_IV"/>
    <property type="match status" value="1"/>
</dbReference>
<proteinExistence type="inferred from homology"/>
<protein>
    <recommendedName>
        <fullName evidence="5">Aminotransferase class IV</fullName>
    </recommendedName>
</protein>
<keyword evidence="3" id="KW-0663">Pyridoxal phosphate</keyword>
<evidence type="ECO:0000256" key="3">
    <source>
        <dbReference type="ARBA" id="ARBA00022898"/>
    </source>
</evidence>
<dbReference type="EMBL" id="UINC01003067">
    <property type="protein sequence ID" value="SVA03040.1"/>
    <property type="molecule type" value="Genomic_DNA"/>
</dbReference>
<comment type="similarity">
    <text evidence="2">Belongs to the class-IV pyridoxal-phosphate-dependent aminotransferase family.</text>
</comment>
<dbReference type="InterPro" id="IPR050571">
    <property type="entry name" value="Class-IV_PLP-Dep_Aminotrnsfr"/>
</dbReference>
<name>A0A381SG25_9ZZZZ</name>
<dbReference type="AlphaFoldDB" id="A0A381SG25"/>
<reference evidence="4" key="1">
    <citation type="submission" date="2018-05" db="EMBL/GenBank/DDBJ databases">
        <authorList>
            <person name="Lanie J.A."/>
            <person name="Ng W.-L."/>
            <person name="Kazmierczak K.M."/>
            <person name="Andrzejewski T.M."/>
            <person name="Davidsen T.M."/>
            <person name="Wayne K.J."/>
            <person name="Tettelin H."/>
            <person name="Glass J.I."/>
            <person name="Rusch D."/>
            <person name="Podicherti R."/>
            <person name="Tsui H.-C.T."/>
            <person name="Winkler M.E."/>
        </authorList>
    </citation>
    <scope>NUCLEOTIDE SEQUENCE</scope>
</reference>
<dbReference type="Pfam" id="PF01063">
    <property type="entry name" value="Aminotran_4"/>
    <property type="match status" value="1"/>
</dbReference>
<evidence type="ECO:0000313" key="4">
    <source>
        <dbReference type="EMBL" id="SVA03040.1"/>
    </source>
</evidence>
<dbReference type="GO" id="GO:0003824">
    <property type="term" value="F:catalytic activity"/>
    <property type="evidence" value="ECO:0007669"/>
    <property type="project" value="InterPro"/>
</dbReference>
<dbReference type="Gene3D" id="3.20.10.10">
    <property type="entry name" value="D-amino Acid Aminotransferase, subunit A, domain 2"/>
    <property type="match status" value="1"/>
</dbReference>
<dbReference type="SUPFAM" id="SSF56752">
    <property type="entry name" value="D-aminoacid aminotransferase-like PLP-dependent enzymes"/>
    <property type="match status" value="1"/>
</dbReference>
<comment type="cofactor">
    <cofactor evidence="1">
        <name>pyridoxal 5'-phosphate</name>
        <dbReference type="ChEBI" id="CHEBI:597326"/>
    </cofactor>
</comment>
<organism evidence="4">
    <name type="scientific">marine metagenome</name>
    <dbReference type="NCBI Taxonomy" id="408172"/>
    <lineage>
        <taxon>unclassified sequences</taxon>
        <taxon>metagenomes</taxon>
        <taxon>ecological metagenomes</taxon>
    </lineage>
</organism>
<evidence type="ECO:0000256" key="2">
    <source>
        <dbReference type="ARBA" id="ARBA00009320"/>
    </source>
</evidence>
<gene>
    <name evidence="4" type="ORF">METZ01_LOCUS55894</name>
</gene>
<dbReference type="InterPro" id="IPR036038">
    <property type="entry name" value="Aminotransferase-like"/>
</dbReference>
<dbReference type="InterPro" id="IPR043131">
    <property type="entry name" value="BCAT-like_N"/>
</dbReference>
<evidence type="ECO:0000256" key="1">
    <source>
        <dbReference type="ARBA" id="ARBA00001933"/>
    </source>
</evidence>